<dbReference type="OrthoDB" id="1259151at2759"/>
<evidence type="ECO:0000256" key="1">
    <source>
        <dbReference type="SAM" id="MobiDB-lite"/>
    </source>
</evidence>
<protein>
    <submittedName>
        <fullName evidence="2">Uncharacterized protein</fullName>
    </submittedName>
</protein>
<keyword evidence="3" id="KW-1185">Reference proteome</keyword>
<reference evidence="2 3" key="1">
    <citation type="journal article" date="2019" name="PLoS ONE">
        <title>Genomic analyses reveal an absence of contemporary introgressive admixture between fin whales and blue whales, despite known hybrids.</title>
        <authorList>
            <person name="Westbury M.V."/>
            <person name="Petersen B."/>
            <person name="Lorenzen E.D."/>
        </authorList>
    </citation>
    <scope>NUCLEOTIDE SEQUENCE [LARGE SCALE GENOMIC DNA]</scope>
    <source>
        <strain evidence="2">FinWhale-01</strain>
    </source>
</reference>
<evidence type="ECO:0000313" key="2">
    <source>
        <dbReference type="EMBL" id="KAB0389653.1"/>
    </source>
</evidence>
<name>A0A643BP52_BALPH</name>
<dbReference type="EMBL" id="SGJD01006788">
    <property type="protein sequence ID" value="KAB0389653.1"/>
    <property type="molecule type" value="Genomic_DNA"/>
</dbReference>
<organism evidence="2 3">
    <name type="scientific">Balaenoptera physalus</name>
    <name type="common">Fin whale</name>
    <name type="synonym">Balaena physalus</name>
    <dbReference type="NCBI Taxonomy" id="9770"/>
    <lineage>
        <taxon>Eukaryota</taxon>
        <taxon>Metazoa</taxon>
        <taxon>Chordata</taxon>
        <taxon>Craniata</taxon>
        <taxon>Vertebrata</taxon>
        <taxon>Euteleostomi</taxon>
        <taxon>Mammalia</taxon>
        <taxon>Eutheria</taxon>
        <taxon>Laurasiatheria</taxon>
        <taxon>Artiodactyla</taxon>
        <taxon>Whippomorpha</taxon>
        <taxon>Cetacea</taxon>
        <taxon>Mysticeti</taxon>
        <taxon>Balaenopteridae</taxon>
        <taxon>Balaenoptera</taxon>
    </lineage>
</organism>
<gene>
    <name evidence="2" type="ORF">E2I00_008244</name>
</gene>
<accession>A0A643BP52</accession>
<dbReference type="AlphaFoldDB" id="A0A643BP52"/>
<feature type="region of interest" description="Disordered" evidence="1">
    <location>
        <begin position="219"/>
        <end position="242"/>
    </location>
</feature>
<feature type="compositionally biased region" description="Gly residues" evidence="1">
    <location>
        <begin position="219"/>
        <end position="236"/>
    </location>
</feature>
<evidence type="ECO:0000313" key="3">
    <source>
        <dbReference type="Proteomes" id="UP000437017"/>
    </source>
</evidence>
<dbReference type="Proteomes" id="UP000437017">
    <property type="component" value="Unassembled WGS sequence"/>
</dbReference>
<proteinExistence type="predicted"/>
<sequence length="272" mass="29474">MQESFRIRIHRETMELKNHSEGSRVIVNNTKSILMSYDHGKNAMQSDEGLQKQEVAGQALLCIIFTSGDATEFGQQMLTEVKPPVEPKVTGTHMPSRVYVIPLPVTNGMAMEPPISSPDVPSTPAAEAKAVEAAARAYYNLGNPHNAYVPTNQPPPPPWKTGHEITFKGNGLEFDCDPLAEGTASLRTDKYHTNGQVIPERPIIKKLIWQYGSGGHGGGNQGNRGSCGGGGSGGGQSQSRNQGYGSYWNQGYSYQQDYGPGYVGCDYSPYGY</sequence>
<comment type="caution">
    <text evidence="2">The sequence shown here is derived from an EMBL/GenBank/DDBJ whole genome shotgun (WGS) entry which is preliminary data.</text>
</comment>